<proteinExistence type="inferred from homology"/>
<evidence type="ECO:0000313" key="10">
    <source>
        <dbReference type="Proteomes" id="UP001177023"/>
    </source>
</evidence>
<organism evidence="9 10">
    <name type="scientific">Mesorhabditis spiculigera</name>
    <dbReference type="NCBI Taxonomy" id="96644"/>
    <lineage>
        <taxon>Eukaryota</taxon>
        <taxon>Metazoa</taxon>
        <taxon>Ecdysozoa</taxon>
        <taxon>Nematoda</taxon>
        <taxon>Chromadorea</taxon>
        <taxon>Rhabditida</taxon>
        <taxon>Rhabditina</taxon>
        <taxon>Rhabditomorpha</taxon>
        <taxon>Rhabditoidea</taxon>
        <taxon>Rhabditidae</taxon>
        <taxon>Mesorhabditinae</taxon>
        <taxon>Mesorhabditis</taxon>
    </lineage>
</organism>
<comment type="similarity">
    <text evidence="3">Belongs to the TSC-22/Dip/Bun family.</text>
</comment>
<dbReference type="EMBL" id="CATQJA010000804">
    <property type="protein sequence ID" value="CAJ0564113.1"/>
    <property type="molecule type" value="Genomic_DNA"/>
</dbReference>
<keyword evidence="7" id="KW-0539">Nucleus</keyword>
<feature type="non-terminal residue" evidence="9">
    <location>
        <position position="349"/>
    </location>
</feature>
<feature type="compositionally biased region" description="Polar residues" evidence="8">
    <location>
        <begin position="202"/>
        <end position="214"/>
    </location>
</feature>
<dbReference type="Pfam" id="PF01166">
    <property type="entry name" value="TSC22"/>
    <property type="match status" value="1"/>
</dbReference>
<evidence type="ECO:0000256" key="1">
    <source>
        <dbReference type="ARBA" id="ARBA00004123"/>
    </source>
</evidence>
<keyword evidence="6" id="KW-0804">Transcription</keyword>
<feature type="region of interest" description="Disordered" evidence="8">
    <location>
        <begin position="1"/>
        <end position="76"/>
    </location>
</feature>
<evidence type="ECO:0000256" key="5">
    <source>
        <dbReference type="ARBA" id="ARBA00023015"/>
    </source>
</evidence>
<comment type="caution">
    <text evidence="9">The sequence shown here is derived from an EMBL/GenBank/DDBJ whole genome shotgun (WGS) entry which is preliminary data.</text>
</comment>
<dbReference type="SUPFAM" id="SSF58026">
    <property type="entry name" value="Delta-sleep-inducing peptide immunoreactive peptide"/>
    <property type="match status" value="1"/>
</dbReference>
<dbReference type="GO" id="GO:0043066">
    <property type="term" value="P:negative regulation of apoptotic process"/>
    <property type="evidence" value="ECO:0007669"/>
    <property type="project" value="TreeGrafter"/>
</dbReference>
<dbReference type="PANTHER" id="PTHR46745:SF1">
    <property type="entry name" value="TSC22 DOMAIN FAMILY PROTEIN 1"/>
    <property type="match status" value="1"/>
</dbReference>
<keyword evidence="10" id="KW-1185">Reference proteome</keyword>
<name>A0AA36FVR0_9BILA</name>
<dbReference type="InterPro" id="IPR047862">
    <property type="entry name" value="TSC22/BUN_CS"/>
</dbReference>
<evidence type="ECO:0000256" key="6">
    <source>
        <dbReference type="ARBA" id="ARBA00023163"/>
    </source>
</evidence>
<dbReference type="AlphaFoldDB" id="A0AA36FVR0"/>
<comment type="subcellular location">
    <subcellularLocation>
        <location evidence="2">Cytoplasm</location>
    </subcellularLocation>
    <subcellularLocation>
        <location evidence="1">Nucleus</location>
    </subcellularLocation>
</comment>
<feature type="compositionally biased region" description="Polar residues" evidence="8">
    <location>
        <begin position="1"/>
        <end position="18"/>
    </location>
</feature>
<dbReference type="GO" id="GO:0008284">
    <property type="term" value="P:positive regulation of cell population proliferation"/>
    <property type="evidence" value="ECO:0007669"/>
    <property type="project" value="TreeGrafter"/>
</dbReference>
<evidence type="ECO:0000256" key="4">
    <source>
        <dbReference type="ARBA" id="ARBA00022490"/>
    </source>
</evidence>
<sequence>MLPFSKSTSRFELSTSPARSDRLPNGIQETPVRRPCSSEGRFSIIQSKAQSNSSSDEDEVAASYSKTVGHPASSSKMPQMTIASCVPLAPSLKKPTHLHPAVIFGGEKPRKSVEFSLPSSPVSPGMVTGSRFKIVPVETKYKRGRWTCHDFYDPELKMSSRSCPPPPVKCPDIVVDTRAQPKTAPPAQATRKFSFEQHEQENNGGFSKSQTQYTRPVAPRKQPIAGPLNNAQRAILLRSTSYDKDGKYTPSEVLQSGLENTLDLTNGKKMSTSSANATASTPPMVAIDSKIEQAMDLVKTHLMFAVREEVEVLRARIVDLEAHLHYIESENNVLRKYVPDDILKRVENR</sequence>
<feature type="compositionally biased region" description="Polar residues" evidence="8">
    <location>
        <begin position="44"/>
        <end position="54"/>
    </location>
</feature>
<evidence type="ECO:0000256" key="3">
    <source>
        <dbReference type="ARBA" id="ARBA00007908"/>
    </source>
</evidence>
<dbReference type="Proteomes" id="UP001177023">
    <property type="component" value="Unassembled WGS sequence"/>
</dbReference>
<protein>
    <submittedName>
        <fullName evidence="9">Uncharacterized protein</fullName>
    </submittedName>
</protein>
<dbReference type="GO" id="GO:0005829">
    <property type="term" value="C:cytosol"/>
    <property type="evidence" value="ECO:0007669"/>
    <property type="project" value="TreeGrafter"/>
</dbReference>
<dbReference type="PANTHER" id="PTHR46745">
    <property type="entry name" value="TSC22 DOMAIN FAMILY PROTEIN 1"/>
    <property type="match status" value="1"/>
</dbReference>
<evidence type="ECO:0000256" key="7">
    <source>
        <dbReference type="ARBA" id="ARBA00023242"/>
    </source>
</evidence>
<dbReference type="InterPro" id="IPR000580">
    <property type="entry name" value="TSC22/Bun"/>
</dbReference>
<reference evidence="9" key="1">
    <citation type="submission" date="2023-06" db="EMBL/GenBank/DDBJ databases">
        <authorList>
            <person name="Delattre M."/>
        </authorList>
    </citation>
    <scope>NUCLEOTIDE SEQUENCE</scope>
    <source>
        <strain evidence="9">AF72</strain>
    </source>
</reference>
<gene>
    <name evidence="9" type="ORF">MSPICULIGERA_LOCUS2808</name>
</gene>
<dbReference type="Gene3D" id="1.20.5.490">
    <property type="entry name" value="Single helix bin"/>
    <property type="match status" value="1"/>
</dbReference>
<dbReference type="CDD" id="cd21936">
    <property type="entry name" value="ZIP_TSC22D"/>
    <property type="match status" value="1"/>
</dbReference>
<dbReference type="PROSITE" id="PS01289">
    <property type="entry name" value="TSC22"/>
    <property type="match status" value="1"/>
</dbReference>
<dbReference type="GO" id="GO:0006357">
    <property type="term" value="P:regulation of transcription by RNA polymerase II"/>
    <property type="evidence" value="ECO:0007669"/>
    <property type="project" value="InterPro"/>
</dbReference>
<dbReference type="GO" id="GO:0005634">
    <property type="term" value="C:nucleus"/>
    <property type="evidence" value="ECO:0007669"/>
    <property type="project" value="UniProtKB-SubCell"/>
</dbReference>
<feature type="region of interest" description="Disordered" evidence="8">
    <location>
        <begin position="196"/>
        <end position="230"/>
    </location>
</feature>
<accession>A0AA36FVR0</accession>
<evidence type="ECO:0000313" key="9">
    <source>
        <dbReference type="EMBL" id="CAJ0564113.1"/>
    </source>
</evidence>
<evidence type="ECO:0000256" key="8">
    <source>
        <dbReference type="SAM" id="MobiDB-lite"/>
    </source>
</evidence>
<keyword evidence="4" id="KW-0963">Cytoplasm</keyword>
<keyword evidence="5" id="KW-0805">Transcription regulation</keyword>
<evidence type="ECO:0000256" key="2">
    <source>
        <dbReference type="ARBA" id="ARBA00004496"/>
    </source>
</evidence>